<evidence type="ECO:0000256" key="1">
    <source>
        <dbReference type="SAM" id="Phobius"/>
    </source>
</evidence>
<accession>A0A8S5UBU7</accession>
<keyword evidence="1" id="KW-1133">Transmembrane helix</keyword>
<protein>
    <submittedName>
        <fullName evidence="2">Uncharacterized protein</fullName>
    </submittedName>
</protein>
<proteinExistence type="predicted"/>
<name>A0A8S5UBU7_9CAUD</name>
<evidence type="ECO:0000313" key="2">
    <source>
        <dbReference type="EMBL" id="DAF91874.1"/>
    </source>
</evidence>
<organism evidence="2">
    <name type="scientific">Podoviridae sp. ctZkC8</name>
    <dbReference type="NCBI Taxonomy" id="2825259"/>
    <lineage>
        <taxon>Viruses</taxon>
        <taxon>Duplodnaviria</taxon>
        <taxon>Heunggongvirae</taxon>
        <taxon>Uroviricota</taxon>
        <taxon>Caudoviricetes</taxon>
    </lineage>
</organism>
<dbReference type="EMBL" id="BK016062">
    <property type="protein sequence ID" value="DAF91874.1"/>
    <property type="molecule type" value="Genomic_DNA"/>
</dbReference>
<reference evidence="2" key="1">
    <citation type="journal article" date="2021" name="Proc. Natl. Acad. Sci. U.S.A.">
        <title>A Catalog of Tens of Thousands of Viruses from Human Metagenomes Reveals Hidden Associations with Chronic Diseases.</title>
        <authorList>
            <person name="Tisza M.J."/>
            <person name="Buck C.B."/>
        </authorList>
    </citation>
    <scope>NUCLEOTIDE SEQUENCE</scope>
    <source>
        <strain evidence="2">CtZkC8</strain>
    </source>
</reference>
<feature type="transmembrane region" description="Helical" evidence="1">
    <location>
        <begin position="33"/>
        <end position="52"/>
    </location>
</feature>
<keyword evidence="1" id="KW-0812">Transmembrane</keyword>
<keyword evidence="1" id="KW-0472">Membrane</keyword>
<sequence length="61" mass="6668">MSLRSIFCIILISLLSTLCSLTAKITSHFSPSSSILVIYLLCLLYSISYILLCSTTSCNVC</sequence>